<feature type="compositionally biased region" description="Low complexity" evidence="6">
    <location>
        <begin position="143"/>
        <end position="155"/>
    </location>
</feature>
<dbReference type="PANTHER" id="PTHR31072">
    <property type="entry name" value="TRANSCRIPTION FACTOR TCP4-RELATED"/>
    <property type="match status" value="1"/>
</dbReference>
<feature type="compositionally biased region" description="Basic and acidic residues" evidence="6">
    <location>
        <begin position="31"/>
        <end position="45"/>
    </location>
</feature>
<sequence length="361" mass="38362">MGPDAPNLGTTTANKNDKDCESSASASKVMLLKEEPMESDPDRKPTGVIQQMPVKIPVTTAKRSYNKDRHTKVEGRGRRIRIPATCAARIFQLTRELGHKSDGETVRWLLEHAEHAIIEATGTGTVPAIAVSVGGTLKIPATSAPNPSDNNSNNSQIDDGGTNKRKRPANSEFCDINDGIPVAISQQQQLVTQYSGLAPVAPQALVPVWTVGNTGMMVPANAFWMIPQFNNTTSSGNGVSYQRPSPQLWAFSPSLTPVFNMAARPTSSSISTSQTQAVVSGGVSTSAVAVNTTTSSSGAVGAAVAKKSRMAPSVSSGSGSTGGKAHMLRDFSLEMYDKQELQFMGRSWNHHQQQIQAASKQ</sequence>
<keyword evidence="9" id="KW-1185">Reference proteome</keyword>
<proteinExistence type="predicted"/>
<dbReference type="InterPro" id="IPR005333">
    <property type="entry name" value="Transcription_factor_TCP"/>
</dbReference>
<comment type="subcellular location">
    <subcellularLocation>
        <location evidence="1">Nucleus</location>
    </subcellularLocation>
</comment>
<dbReference type="Pfam" id="PF03634">
    <property type="entry name" value="TCP"/>
    <property type="match status" value="1"/>
</dbReference>
<evidence type="ECO:0000256" key="6">
    <source>
        <dbReference type="SAM" id="MobiDB-lite"/>
    </source>
</evidence>
<keyword evidence="3" id="KW-0238">DNA-binding</keyword>
<dbReference type="PROSITE" id="PS51369">
    <property type="entry name" value="TCP"/>
    <property type="match status" value="1"/>
</dbReference>
<feature type="region of interest" description="Disordered" evidence="6">
    <location>
        <begin position="140"/>
        <end position="172"/>
    </location>
</feature>
<dbReference type="PANTHER" id="PTHR31072:SF15">
    <property type="entry name" value="TRANSCRIPTION FACTOR TCP19-LIKE"/>
    <property type="match status" value="1"/>
</dbReference>
<evidence type="ECO:0000256" key="3">
    <source>
        <dbReference type="ARBA" id="ARBA00023125"/>
    </source>
</evidence>
<feature type="region of interest" description="Disordered" evidence="6">
    <location>
        <begin position="1"/>
        <end position="47"/>
    </location>
</feature>
<dbReference type="EMBL" id="JBBPBM010000028">
    <property type="protein sequence ID" value="KAK8538050.1"/>
    <property type="molecule type" value="Genomic_DNA"/>
</dbReference>
<keyword evidence="4" id="KW-0804">Transcription</keyword>
<name>A0ABR2DGI1_9ROSI</name>
<evidence type="ECO:0000256" key="4">
    <source>
        <dbReference type="ARBA" id="ARBA00023163"/>
    </source>
</evidence>
<protein>
    <recommendedName>
        <fullName evidence="7">TCP domain-containing protein</fullName>
    </recommendedName>
</protein>
<evidence type="ECO:0000256" key="5">
    <source>
        <dbReference type="ARBA" id="ARBA00023242"/>
    </source>
</evidence>
<gene>
    <name evidence="8" type="ORF">V6N12_044189</name>
</gene>
<keyword evidence="2" id="KW-0805">Transcription regulation</keyword>
<evidence type="ECO:0000256" key="2">
    <source>
        <dbReference type="ARBA" id="ARBA00023015"/>
    </source>
</evidence>
<keyword evidence="5" id="KW-0539">Nucleus</keyword>
<accession>A0ABR2DGI1</accession>
<organism evidence="8 9">
    <name type="scientific">Hibiscus sabdariffa</name>
    <name type="common">roselle</name>
    <dbReference type="NCBI Taxonomy" id="183260"/>
    <lineage>
        <taxon>Eukaryota</taxon>
        <taxon>Viridiplantae</taxon>
        <taxon>Streptophyta</taxon>
        <taxon>Embryophyta</taxon>
        <taxon>Tracheophyta</taxon>
        <taxon>Spermatophyta</taxon>
        <taxon>Magnoliopsida</taxon>
        <taxon>eudicotyledons</taxon>
        <taxon>Gunneridae</taxon>
        <taxon>Pentapetalae</taxon>
        <taxon>rosids</taxon>
        <taxon>malvids</taxon>
        <taxon>Malvales</taxon>
        <taxon>Malvaceae</taxon>
        <taxon>Malvoideae</taxon>
        <taxon>Hibiscus</taxon>
    </lineage>
</organism>
<dbReference type="InterPro" id="IPR017887">
    <property type="entry name" value="TF_TCP_subgr"/>
</dbReference>
<reference evidence="8 9" key="1">
    <citation type="journal article" date="2024" name="G3 (Bethesda)">
        <title>Genome assembly of Hibiscus sabdariffa L. provides insights into metabolisms of medicinal natural products.</title>
        <authorList>
            <person name="Kim T."/>
        </authorList>
    </citation>
    <scope>NUCLEOTIDE SEQUENCE [LARGE SCALE GENOMIC DNA]</scope>
    <source>
        <strain evidence="8">TK-2024</strain>
        <tissue evidence="8">Old leaves</tissue>
    </source>
</reference>
<evidence type="ECO:0000313" key="8">
    <source>
        <dbReference type="EMBL" id="KAK8538050.1"/>
    </source>
</evidence>
<evidence type="ECO:0000256" key="1">
    <source>
        <dbReference type="ARBA" id="ARBA00004123"/>
    </source>
</evidence>
<comment type="caution">
    <text evidence="8">The sequence shown here is derived from an EMBL/GenBank/DDBJ whole genome shotgun (WGS) entry which is preliminary data.</text>
</comment>
<evidence type="ECO:0000313" key="9">
    <source>
        <dbReference type="Proteomes" id="UP001472677"/>
    </source>
</evidence>
<evidence type="ECO:0000259" key="7">
    <source>
        <dbReference type="PROSITE" id="PS51369"/>
    </source>
</evidence>
<dbReference type="Proteomes" id="UP001472677">
    <property type="component" value="Unassembled WGS sequence"/>
</dbReference>
<feature type="domain" description="TCP" evidence="7">
    <location>
        <begin position="66"/>
        <end position="120"/>
    </location>
</feature>